<feature type="transmembrane region" description="Helical" evidence="1">
    <location>
        <begin position="12"/>
        <end position="33"/>
    </location>
</feature>
<evidence type="ECO:0000313" key="2">
    <source>
        <dbReference type="EMBL" id="MCC2137437.1"/>
    </source>
</evidence>
<keyword evidence="1" id="KW-0472">Membrane</keyword>
<accession>A0AAE3AJ85</accession>
<evidence type="ECO:0000256" key="1">
    <source>
        <dbReference type="SAM" id="Phobius"/>
    </source>
</evidence>
<reference evidence="2" key="1">
    <citation type="submission" date="2021-10" db="EMBL/GenBank/DDBJ databases">
        <title>Anaerobic single-cell dispensing facilitates the cultivation of human gut bacteria.</title>
        <authorList>
            <person name="Afrizal A."/>
        </authorList>
    </citation>
    <scope>NUCLEOTIDE SEQUENCE</scope>
    <source>
        <strain evidence="2">CLA-AA-H250</strain>
    </source>
</reference>
<protein>
    <submittedName>
        <fullName evidence="2">Uncharacterized protein</fullName>
    </submittedName>
</protein>
<keyword evidence="3" id="KW-1185">Reference proteome</keyword>
<gene>
    <name evidence="2" type="ORF">LKD31_10475</name>
</gene>
<dbReference type="RefSeq" id="WP_308449665.1">
    <property type="nucleotide sequence ID" value="NZ_JAJEQC010000010.1"/>
</dbReference>
<evidence type="ECO:0000313" key="3">
    <source>
        <dbReference type="Proteomes" id="UP001199424"/>
    </source>
</evidence>
<keyword evidence="1" id="KW-0812">Transmembrane</keyword>
<dbReference type="EMBL" id="JAJEQC010000010">
    <property type="protein sequence ID" value="MCC2137437.1"/>
    <property type="molecule type" value="Genomic_DNA"/>
</dbReference>
<dbReference type="Proteomes" id="UP001199424">
    <property type="component" value="Unassembled WGS sequence"/>
</dbReference>
<name>A0AAE3AJ85_9FIRM</name>
<sequence length="102" mass="11274">MKKLRSQKAETLVETLMAIVVVVLVMLFLSTAVSTASKVNAKVRKTDVALTYKNAVKGSETKTLIIKDKNSATKIIHVQVDEYTSENGYTYYRESKEQGAGT</sequence>
<organism evidence="2 3">
    <name type="scientific">Hominenteromicrobium mulieris</name>
    <dbReference type="NCBI Taxonomy" id="2885357"/>
    <lineage>
        <taxon>Bacteria</taxon>
        <taxon>Bacillati</taxon>
        <taxon>Bacillota</taxon>
        <taxon>Clostridia</taxon>
        <taxon>Eubacteriales</taxon>
        <taxon>Oscillospiraceae</taxon>
        <taxon>Hominenteromicrobium</taxon>
    </lineage>
</organism>
<proteinExistence type="predicted"/>
<comment type="caution">
    <text evidence="2">The sequence shown here is derived from an EMBL/GenBank/DDBJ whole genome shotgun (WGS) entry which is preliminary data.</text>
</comment>
<dbReference type="AlphaFoldDB" id="A0AAE3AJ85"/>
<keyword evidence="1" id="KW-1133">Transmembrane helix</keyword>